<dbReference type="Proteomes" id="UP000839513">
    <property type="component" value="Unassembled WGS sequence"/>
</dbReference>
<protein>
    <submittedName>
        <fullName evidence="2">Phage minor tail protein G</fullName>
    </submittedName>
</protein>
<dbReference type="EMBL" id="RNUA01000011">
    <property type="protein sequence ID" value="MHS97336.1"/>
    <property type="molecule type" value="Genomic_DNA"/>
</dbReference>
<evidence type="ECO:0000313" key="2">
    <source>
        <dbReference type="EMBL" id="MHS97336.1"/>
    </source>
</evidence>
<evidence type="ECO:0000259" key="1">
    <source>
        <dbReference type="Pfam" id="PF06894"/>
    </source>
</evidence>
<dbReference type="AlphaFoldDB" id="A0A3J3C7M8"/>
<accession>A0A3J3C7M8</accession>
<dbReference type="NCBIfam" id="TIGR01674">
    <property type="entry name" value="phage_lambda_G"/>
    <property type="match status" value="1"/>
</dbReference>
<sequence length="134" mass="15074">MFLKTDTFTYGDHSAVLSELSALQRVDYLMFIRQRTAEYDALPETLSEQERQAAFMQMGVDINAWLVSRSLCESKKEEDARPLYDAVRVQWSYDALGLGADMVLMLSGMVVPVADDAGEDEVTSEQEVLTPEKP</sequence>
<organism evidence="2">
    <name type="scientific">Salmonella enterica</name>
    <name type="common">Salmonella choleraesuis</name>
    <dbReference type="NCBI Taxonomy" id="28901"/>
    <lineage>
        <taxon>Bacteria</taxon>
        <taxon>Pseudomonadati</taxon>
        <taxon>Pseudomonadota</taxon>
        <taxon>Gammaproteobacteria</taxon>
        <taxon>Enterobacterales</taxon>
        <taxon>Enterobacteriaceae</taxon>
        <taxon>Salmonella</taxon>
    </lineage>
</organism>
<name>A0A3J3C7M8_SALER</name>
<comment type="caution">
    <text evidence="2">The sequence shown here is derived from an EMBL/GenBank/DDBJ whole genome shotgun (WGS) entry which is preliminary data.</text>
</comment>
<proteinExistence type="predicted"/>
<dbReference type="InterPro" id="IPR010027">
    <property type="entry name" value="Tail_assembly_G"/>
</dbReference>
<dbReference type="Pfam" id="PF06894">
    <property type="entry name" value="Phage_TAC_2"/>
    <property type="match status" value="1"/>
</dbReference>
<gene>
    <name evidence="2" type="ORF">EEN88_05500</name>
</gene>
<reference evidence="2" key="1">
    <citation type="submission" date="2018-11" db="EMBL/GenBank/DDBJ databases">
        <authorList>
            <consortium name="PulseNet: The National Subtyping Network for Foodborne Disease Surveillance"/>
            <person name="Tarr C.L."/>
            <person name="Trees E."/>
            <person name="Katz L.S."/>
            <person name="Carleton-Romer H.A."/>
            <person name="Stroika S."/>
            <person name="Kucerova Z."/>
            <person name="Roache K.F."/>
            <person name="Sabol A.L."/>
            <person name="Besser J."/>
            <person name="Gerner-Smidt P."/>
        </authorList>
    </citation>
    <scope>NUCLEOTIDE SEQUENCE [LARGE SCALE GENOMIC DNA]</scope>
    <source>
        <strain evidence="2">PNUSAS059687</strain>
    </source>
</reference>
<feature type="domain" description="Tail assembly protein G" evidence="1">
    <location>
        <begin position="1"/>
        <end position="119"/>
    </location>
</feature>